<protein>
    <recommendedName>
        <fullName evidence="1">Barstar (barnase inhibitor) domain-containing protein</fullName>
    </recommendedName>
</protein>
<gene>
    <name evidence="2" type="ORF">Q5Y73_18975</name>
</gene>
<sequence length="133" mass="15624">MEYKINYVSLNEMINIKAEIEQDRSLFIAEINSNCDIKSLQDYLTTMTKVFSFPIPSKGLDGYNDWMTDLDWLEKDGYVLIIYNYKGFLSQDLISKKNVIDGFTNHIFPFWQEEVTKVVVEGRVKPFILYLVD</sequence>
<keyword evidence="3" id="KW-1185">Reference proteome</keyword>
<dbReference type="InterPro" id="IPR000468">
    <property type="entry name" value="Barstar"/>
</dbReference>
<dbReference type="EMBL" id="JAVAMP010000012">
    <property type="protein sequence ID" value="MDP5276183.1"/>
    <property type="molecule type" value="Genomic_DNA"/>
</dbReference>
<feature type="domain" description="Barstar (barnase inhibitor)" evidence="1">
    <location>
        <begin position="36"/>
        <end position="92"/>
    </location>
</feature>
<evidence type="ECO:0000259" key="1">
    <source>
        <dbReference type="Pfam" id="PF01337"/>
    </source>
</evidence>
<dbReference type="RefSeq" id="WP_305993494.1">
    <property type="nucleotide sequence ID" value="NZ_JAVAMP010000012.1"/>
</dbReference>
<accession>A0ABT9J3P6</accession>
<comment type="caution">
    <text evidence="2">The sequence shown here is derived from an EMBL/GenBank/DDBJ whole genome shotgun (WGS) entry which is preliminary data.</text>
</comment>
<reference evidence="2 3" key="1">
    <citation type="submission" date="2023-08" db="EMBL/GenBank/DDBJ databases">
        <authorList>
            <person name="Park J.-S."/>
        </authorList>
    </citation>
    <scope>NUCLEOTIDE SEQUENCE [LARGE SCALE GENOMIC DNA]</scope>
    <source>
        <strain evidence="2 3">2205SS18-9</strain>
    </source>
</reference>
<dbReference type="Pfam" id="PF01337">
    <property type="entry name" value="Barstar"/>
    <property type="match status" value="1"/>
</dbReference>
<name>A0ABT9J3P6_9BACL</name>
<dbReference type="Proteomes" id="UP001231941">
    <property type="component" value="Unassembled WGS sequence"/>
</dbReference>
<evidence type="ECO:0000313" key="3">
    <source>
        <dbReference type="Proteomes" id="UP001231941"/>
    </source>
</evidence>
<organism evidence="2 3">
    <name type="scientific">Chengkuizengella axinellae</name>
    <dbReference type="NCBI Taxonomy" id="3064388"/>
    <lineage>
        <taxon>Bacteria</taxon>
        <taxon>Bacillati</taxon>
        <taxon>Bacillota</taxon>
        <taxon>Bacilli</taxon>
        <taxon>Bacillales</taxon>
        <taxon>Paenibacillaceae</taxon>
        <taxon>Chengkuizengella</taxon>
    </lineage>
</organism>
<proteinExistence type="predicted"/>
<evidence type="ECO:0000313" key="2">
    <source>
        <dbReference type="EMBL" id="MDP5276183.1"/>
    </source>
</evidence>